<feature type="compositionally biased region" description="Basic residues" evidence="1">
    <location>
        <begin position="151"/>
        <end position="174"/>
    </location>
</feature>
<evidence type="ECO:0000256" key="1">
    <source>
        <dbReference type="SAM" id="MobiDB-lite"/>
    </source>
</evidence>
<dbReference type="EMBL" id="JAFEUF010000237">
    <property type="protein sequence ID" value="MBM7057863.1"/>
    <property type="molecule type" value="Genomic_DNA"/>
</dbReference>
<dbReference type="RefSeq" id="WP_205085995.1">
    <property type="nucleotide sequence ID" value="NZ_JAFEUF010000237.1"/>
</dbReference>
<dbReference type="Pfam" id="PF00656">
    <property type="entry name" value="Peptidase_C14"/>
    <property type="match status" value="1"/>
</dbReference>
<dbReference type="Gene3D" id="3.40.50.1460">
    <property type="match status" value="1"/>
</dbReference>
<feature type="domain" description="Peptidase C14 caspase" evidence="2">
    <location>
        <begin position="6"/>
        <end position="120"/>
    </location>
</feature>
<feature type="region of interest" description="Disordered" evidence="1">
    <location>
        <begin position="149"/>
        <end position="182"/>
    </location>
</feature>
<dbReference type="SUPFAM" id="SSF52129">
    <property type="entry name" value="Caspase-like"/>
    <property type="match status" value="1"/>
</dbReference>
<protein>
    <submittedName>
        <fullName evidence="3">Caspase family protein</fullName>
    </submittedName>
</protein>
<reference evidence="3 4" key="1">
    <citation type="submission" date="2021-02" db="EMBL/GenBank/DDBJ databases">
        <title>Genome Streptomyces sp. RHZ10.</title>
        <authorList>
            <person name="Besaury L."/>
        </authorList>
    </citation>
    <scope>NUCLEOTIDE SEQUENCE [LARGE SCALE GENOMIC DNA]</scope>
    <source>
        <strain evidence="3 4">RHZ10</strain>
    </source>
</reference>
<evidence type="ECO:0000313" key="4">
    <source>
        <dbReference type="Proteomes" id="UP000712045"/>
    </source>
</evidence>
<proteinExistence type="predicted"/>
<gene>
    <name evidence="3" type="ORF">JS521_29490</name>
</gene>
<dbReference type="InterPro" id="IPR011600">
    <property type="entry name" value="Pept_C14_caspase"/>
</dbReference>
<organism evidence="3 4">
    <name type="scientific">Streptomyces durocortorensis</name>
    <dbReference type="NCBI Taxonomy" id="2811104"/>
    <lineage>
        <taxon>Bacteria</taxon>
        <taxon>Bacillati</taxon>
        <taxon>Actinomycetota</taxon>
        <taxon>Actinomycetes</taxon>
        <taxon>Kitasatosporales</taxon>
        <taxon>Streptomycetaceae</taxon>
        <taxon>Streptomyces</taxon>
    </lineage>
</organism>
<keyword evidence="4" id="KW-1185">Reference proteome</keyword>
<evidence type="ECO:0000259" key="2">
    <source>
        <dbReference type="Pfam" id="PF00656"/>
    </source>
</evidence>
<dbReference type="InterPro" id="IPR029030">
    <property type="entry name" value="Caspase-like_dom_sf"/>
</dbReference>
<dbReference type="Proteomes" id="UP000712045">
    <property type="component" value="Unassembled WGS sequence"/>
</dbReference>
<name>A0ABS2I6T4_9ACTN</name>
<accession>A0ABS2I6T4</accession>
<sequence length="203" mass="22502">MEFVQTDKQAAARLFGDFGYEPALPGLGEYDGADQIRQKFRLWGTDVALTSDDIVVLYFAGHGVTAPPERHYLFCWDSSPEDLAATALATEDLVRILCNGDLRHLLLVLDTCAGGAGSAEATALALQRLVYGNPERVRQQRAVVPRLRPAQGHRRRREVHRRSHRGGGGHHRANRPAPAVPRPHLGRLFRIIVRRHPTLLAAS</sequence>
<comment type="caution">
    <text evidence="3">The sequence shown here is derived from an EMBL/GenBank/DDBJ whole genome shotgun (WGS) entry which is preliminary data.</text>
</comment>
<evidence type="ECO:0000313" key="3">
    <source>
        <dbReference type="EMBL" id="MBM7057863.1"/>
    </source>
</evidence>